<comment type="similarity">
    <text evidence="1">Belongs to the universal stress protein A family.</text>
</comment>
<dbReference type="InterPro" id="IPR006016">
    <property type="entry name" value="UspA"/>
</dbReference>
<dbReference type="SUPFAM" id="SSF52402">
    <property type="entry name" value="Adenine nucleotide alpha hydrolases-like"/>
    <property type="match status" value="1"/>
</dbReference>
<organism evidence="3 4">
    <name type="scientific">Cupriavidus nantongensis</name>
    <dbReference type="NCBI Taxonomy" id="1796606"/>
    <lineage>
        <taxon>Bacteria</taxon>
        <taxon>Pseudomonadati</taxon>
        <taxon>Pseudomonadota</taxon>
        <taxon>Betaproteobacteria</taxon>
        <taxon>Burkholderiales</taxon>
        <taxon>Burkholderiaceae</taxon>
        <taxon>Cupriavidus</taxon>
    </lineage>
</organism>
<gene>
    <name evidence="3" type="ORF">A2G96_16455</name>
</gene>
<protein>
    <submittedName>
        <fullName evidence="3">Sulfate transporter</fullName>
    </submittedName>
</protein>
<evidence type="ECO:0000313" key="4">
    <source>
        <dbReference type="Proteomes" id="UP000075238"/>
    </source>
</evidence>
<dbReference type="PANTHER" id="PTHR46268:SF15">
    <property type="entry name" value="UNIVERSAL STRESS PROTEIN HP_0031"/>
    <property type="match status" value="1"/>
</dbReference>
<dbReference type="PANTHER" id="PTHR46268">
    <property type="entry name" value="STRESS RESPONSE PROTEIN NHAX"/>
    <property type="match status" value="1"/>
</dbReference>
<name>A0A142JM90_9BURK</name>
<evidence type="ECO:0000256" key="1">
    <source>
        <dbReference type="ARBA" id="ARBA00008791"/>
    </source>
</evidence>
<dbReference type="InterPro" id="IPR006015">
    <property type="entry name" value="Universal_stress_UspA"/>
</dbReference>
<evidence type="ECO:0000259" key="2">
    <source>
        <dbReference type="Pfam" id="PF00582"/>
    </source>
</evidence>
<reference evidence="3 4" key="1">
    <citation type="submission" date="2016-03" db="EMBL/GenBank/DDBJ databases">
        <title>Complete genome sequence of a novel chlorpyrifos degrading bacterium, Cupriavidus nantongensis sp. X1.</title>
        <authorList>
            <person name="Fang L."/>
        </authorList>
    </citation>
    <scope>NUCLEOTIDE SEQUENCE [LARGE SCALE GENOMIC DNA]</scope>
    <source>
        <strain evidence="3 4">X1</strain>
    </source>
</reference>
<dbReference type="RefSeq" id="WP_062801005.1">
    <property type="nucleotide sequence ID" value="NZ_CP014844.1"/>
</dbReference>
<feature type="domain" description="UspA" evidence="2">
    <location>
        <begin position="1"/>
        <end position="145"/>
    </location>
</feature>
<dbReference type="PRINTS" id="PR01438">
    <property type="entry name" value="UNVRSLSTRESS"/>
</dbReference>
<dbReference type="InterPro" id="IPR014729">
    <property type="entry name" value="Rossmann-like_a/b/a_fold"/>
</dbReference>
<dbReference type="OrthoDB" id="5295044at2"/>
<dbReference type="CDD" id="cd00293">
    <property type="entry name" value="USP-like"/>
    <property type="match status" value="1"/>
</dbReference>
<dbReference type="Gene3D" id="3.40.50.620">
    <property type="entry name" value="HUPs"/>
    <property type="match status" value="1"/>
</dbReference>
<sequence length="145" mass="16014">MFKHLLLAVDGSDLSESAFRKALALARDMRARTTAVRVCPNYHVLTYQVEMLEDTRETYVKEAAAGATQYLRERAEEASAAGVPCDTAYAVNDHPYEAIIKTAEDKGCDLIVMASHGRRGIQGMLIGSETLKVLTHSKIPVLVYR</sequence>
<dbReference type="EMBL" id="CP014844">
    <property type="protein sequence ID" value="AMR79202.1"/>
    <property type="molecule type" value="Genomic_DNA"/>
</dbReference>
<proteinExistence type="inferred from homology"/>
<dbReference type="Proteomes" id="UP000075238">
    <property type="component" value="Chromosome 1"/>
</dbReference>
<evidence type="ECO:0000313" key="3">
    <source>
        <dbReference type="EMBL" id="AMR79202.1"/>
    </source>
</evidence>
<keyword evidence="4" id="KW-1185">Reference proteome</keyword>
<dbReference type="Pfam" id="PF00582">
    <property type="entry name" value="Usp"/>
    <property type="match status" value="1"/>
</dbReference>
<dbReference type="AlphaFoldDB" id="A0A142JM90"/>
<accession>A0A142JM90</accession>
<dbReference type="STRING" id="1796606.A2G96_16455"/>
<dbReference type="KEGG" id="cnan:A2G96_16455"/>